<gene>
    <name evidence="5" type="ORF">ENJ61_06820</name>
</gene>
<dbReference type="SUPFAM" id="SSF46626">
    <property type="entry name" value="Cytochrome c"/>
    <property type="match status" value="1"/>
</dbReference>
<dbReference type="GO" id="GO:0009055">
    <property type="term" value="F:electron transfer activity"/>
    <property type="evidence" value="ECO:0007669"/>
    <property type="project" value="InterPro"/>
</dbReference>
<name>A0A7C5L5L1_AQUAO</name>
<dbReference type="Proteomes" id="UP000885792">
    <property type="component" value="Unassembled WGS sequence"/>
</dbReference>
<sequence>MGRSVLALLFMPALSLAEGRDLYEHHCIRCHREDSAKPTEFLKAKFRGKPEAIVELSKRCPWGRNLSQMEIEIIAEWLSGVE</sequence>
<dbReference type="InterPro" id="IPR036909">
    <property type="entry name" value="Cyt_c-like_dom_sf"/>
</dbReference>
<accession>A0A7C5L5L1</accession>
<evidence type="ECO:0000256" key="2">
    <source>
        <dbReference type="ARBA" id="ARBA00022723"/>
    </source>
</evidence>
<keyword evidence="1" id="KW-0349">Heme</keyword>
<evidence type="ECO:0000256" key="3">
    <source>
        <dbReference type="ARBA" id="ARBA00023004"/>
    </source>
</evidence>
<evidence type="ECO:0000256" key="1">
    <source>
        <dbReference type="ARBA" id="ARBA00022617"/>
    </source>
</evidence>
<feature type="domain" description="Cytochrome c" evidence="4">
    <location>
        <begin position="16"/>
        <end position="78"/>
    </location>
</feature>
<dbReference type="InterPro" id="IPR009056">
    <property type="entry name" value="Cyt_c-like_dom"/>
</dbReference>
<evidence type="ECO:0000313" key="5">
    <source>
        <dbReference type="EMBL" id="HHJ64605.1"/>
    </source>
</evidence>
<dbReference type="GO" id="GO:0020037">
    <property type="term" value="F:heme binding"/>
    <property type="evidence" value="ECO:0007669"/>
    <property type="project" value="InterPro"/>
</dbReference>
<reference evidence="5" key="1">
    <citation type="journal article" date="2020" name="mSystems">
        <title>Genome- and Community-Level Interaction Insights into Carbon Utilization and Element Cycling Functions of Hydrothermarchaeota in Hydrothermal Sediment.</title>
        <authorList>
            <person name="Zhou Z."/>
            <person name="Liu Y."/>
            <person name="Xu W."/>
            <person name="Pan J."/>
            <person name="Luo Z.H."/>
            <person name="Li M."/>
        </authorList>
    </citation>
    <scope>NUCLEOTIDE SEQUENCE [LARGE SCALE GENOMIC DNA]</scope>
    <source>
        <strain evidence="5">HyVt-501</strain>
    </source>
</reference>
<comment type="caution">
    <text evidence="5">The sequence shown here is derived from an EMBL/GenBank/DDBJ whole genome shotgun (WGS) entry which is preliminary data.</text>
</comment>
<organism evidence="5">
    <name type="scientific">Aquifex aeolicus</name>
    <dbReference type="NCBI Taxonomy" id="63363"/>
    <lineage>
        <taxon>Bacteria</taxon>
        <taxon>Pseudomonadati</taxon>
        <taxon>Aquificota</taxon>
        <taxon>Aquificia</taxon>
        <taxon>Aquificales</taxon>
        <taxon>Aquificaceae</taxon>
        <taxon>Aquifex</taxon>
    </lineage>
</organism>
<dbReference type="AlphaFoldDB" id="A0A7C5L5L1"/>
<proteinExistence type="predicted"/>
<protein>
    <submittedName>
        <fullName evidence="5">Cytochrome c</fullName>
    </submittedName>
</protein>
<keyword evidence="2" id="KW-0479">Metal-binding</keyword>
<dbReference type="EMBL" id="DRNB01000248">
    <property type="protein sequence ID" value="HHJ64605.1"/>
    <property type="molecule type" value="Genomic_DNA"/>
</dbReference>
<dbReference type="GO" id="GO:0046872">
    <property type="term" value="F:metal ion binding"/>
    <property type="evidence" value="ECO:0007669"/>
    <property type="project" value="UniProtKB-KW"/>
</dbReference>
<keyword evidence="3" id="KW-0408">Iron</keyword>
<dbReference type="Pfam" id="PF13442">
    <property type="entry name" value="Cytochrome_CBB3"/>
    <property type="match status" value="1"/>
</dbReference>
<evidence type="ECO:0000259" key="4">
    <source>
        <dbReference type="Pfam" id="PF13442"/>
    </source>
</evidence>